<evidence type="ECO:0000256" key="2">
    <source>
        <dbReference type="ARBA" id="ARBA00023004"/>
    </source>
</evidence>
<evidence type="ECO:0000313" key="5">
    <source>
        <dbReference type="Proteomes" id="UP001060414"/>
    </source>
</evidence>
<sequence length="152" mass="16873">MLSWAREDLSEMSLDEFITLLNRDLRLEYLAVVQYTQHFGMLNPGDANLRDALKDLAGDELAHALILAEQIRRLGGVPEVRTPRARTADKARALLLQDRRGEKGAVTRYRARILQAQALGLDSLAGILRAILAAEERHLQTLDGLMQGCGAD</sequence>
<dbReference type="SUPFAM" id="SSF47240">
    <property type="entry name" value="Ferritin-like"/>
    <property type="match status" value="1"/>
</dbReference>
<evidence type="ECO:0000256" key="1">
    <source>
        <dbReference type="ARBA" id="ARBA00022434"/>
    </source>
</evidence>
<reference evidence="4" key="1">
    <citation type="journal article" date="2022" name="Environ. Microbiol.">
        <title>Geoalkalibacter halelectricus SAP #1 sp. nov. possessing extracellular electron transfer and mineral#reducing capabilities from a haloalkaline environment.</title>
        <authorList>
            <person name="Yadav S."/>
            <person name="Singh R."/>
            <person name="Sundharam S.S."/>
            <person name="Chaudhary S."/>
            <person name="Krishnamurthi S."/>
            <person name="Patil S.A."/>
        </authorList>
    </citation>
    <scope>NUCLEOTIDE SEQUENCE</scope>
    <source>
        <strain evidence="4">SAP-1</strain>
    </source>
</reference>
<dbReference type="Pfam" id="PF00210">
    <property type="entry name" value="Ferritin"/>
    <property type="match status" value="1"/>
</dbReference>
<dbReference type="InterPro" id="IPR012347">
    <property type="entry name" value="Ferritin-like"/>
</dbReference>
<dbReference type="CDD" id="cd00657">
    <property type="entry name" value="Ferritin_like"/>
    <property type="match status" value="1"/>
</dbReference>
<organism evidence="4 5">
    <name type="scientific">Geoalkalibacter halelectricus</name>
    <dbReference type="NCBI Taxonomy" id="2847045"/>
    <lineage>
        <taxon>Bacteria</taxon>
        <taxon>Pseudomonadati</taxon>
        <taxon>Thermodesulfobacteriota</taxon>
        <taxon>Desulfuromonadia</taxon>
        <taxon>Desulfuromonadales</taxon>
        <taxon>Geoalkalibacteraceae</taxon>
        <taxon>Geoalkalibacter</taxon>
    </lineage>
</organism>
<dbReference type="Gene3D" id="1.20.1260.10">
    <property type="match status" value="1"/>
</dbReference>
<gene>
    <name evidence="4" type="ORF">L9S41_02265</name>
</gene>
<dbReference type="RefSeq" id="WP_260748591.1">
    <property type="nucleotide sequence ID" value="NZ_CP092109.1"/>
</dbReference>
<keyword evidence="5" id="KW-1185">Reference proteome</keyword>
<proteinExistence type="predicted"/>
<dbReference type="Proteomes" id="UP001060414">
    <property type="component" value="Chromosome"/>
</dbReference>
<dbReference type="InterPro" id="IPR009078">
    <property type="entry name" value="Ferritin-like_SF"/>
</dbReference>
<dbReference type="PANTHER" id="PTHR30295:SF0">
    <property type="entry name" value="BACTERIOFERRITIN"/>
    <property type="match status" value="1"/>
</dbReference>
<evidence type="ECO:0000259" key="3">
    <source>
        <dbReference type="Pfam" id="PF00210"/>
    </source>
</evidence>
<name>A0ABY5ZNZ5_9BACT</name>
<accession>A0ABY5ZNZ5</accession>
<keyword evidence="2" id="KW-0408">Iron</keyword>
<dbReference type="EMBL" id="CP092109">
    <property type="protein sequence ID" value="UWZ80234.1"/>
    <property type="molecule type" value="Genomic_DNA"/>
</dbReference>
<protein>
    <submittedName>
        <fullName evidence="4">Ferritin-like domain-containing protein</fullName>
    </submittedName>
</protein>
<dbReference type="InterPro" id="IPR008331">
    <property type="entry name" value="Ferritin_DPS_dom"/>
</dbReference>
<feature type="domain" description="Ferritin/DPS" evidence="3">
    <location>
        <begin position="19"/>
        <end position="146"/>
    </location>
</feature>
<dbReference type="PANTHER" id="PTHR30295">
    <property type="entry name" value="BACTERIOFERRITIN"/>
    <property type="match status" value="1"/>
</dbReference>
<evidence type="ECO:0000313" key="4">
    <source>
        <dbReference type="EMBL" id="UWZ80234.1"/>
    </source>
</evidence>
<keyword evidence="1" id="KW-0409">Iron storage</keyword>